<protein>
    <submittedName>
        <fullName evidence="9">T-cell surface glycoprotein CD3 zeta chain</fullName>
    </submittedName>
</protein>
<dbReference type="Proteomes" id="UP000314294">
    <property type="component" value="Unassembled WGS sequence"/>
</dbReference>
<keyword evidence="4" id="KW-0391">Immunity</keyword>
<evidence type="ECO:0000256" key="2">
    <source>
        <dbReference type="ARBA" id="ARBA00022475"/>
    </source>
</evidence>
<comment type="subcellular location">
    <subcellularLocation>
        <location evidence="1">Cell membrane</location>
        <topology evidence="1">Single-pass type I membrane protein</topology>
    </subcellularLocation>
</comment>
<dbReference type="AlphaFoldDB" id="A0A4Z2H5W5"/>
<dbReference type="InterPro" id="IPR024128">
    <property type="entry name" value="T-cell_CD3_zeta"/>
</dbReference>
<keyword evidence="8" id="KW-1133">Transmembrane helix</keyword>
<dbReference type="GO" id="GO:0002250">
    <property type="term" value="P:adaptive immune response"/>
    <property type="evidence" value="ECO:0007669"/>
    <property type="project" value="UniProtKB-KW"/>
</dbReference>
<reference evidence="9 10" key="1">
    <citation type="submission" date="2019-03" db="EMBL/GenBank/DDBJ databases">
        <title>First draft genome of Liparis tanakae, snailfish: a comprehensive survey of snailfish specific genes.</title>
        <authorList>
            <person name="Kim W."/>
            <person name="Song I."/>
            <person name="Jeong J.-H."/>
            <person name="Kim D."/>
            <person name="Kim S."/>
            <person name="Ryu S."/>
            <person name="Song J.Y."/>
            <person name="Lee S.K."/>
        </authorList>
    </citation>
    <scope>NUCLEOTIDE SEQUENCE [LARGE SCALE GENOMIC DNA]</scope>
    <source>
        <tissue evidence="9">Muscle</tissue>
    </source>
</reference>
<accession>A0A4Z2H5W5</accession>
<organism evidence="9 10">
    <name type="scientific">Liparis tanakae</name>
    <name type="common">Tanaka's snailfish</name>
    <dbReference type="NCBI Taxonomy" id="230148"/>
    <lineage>
        <taxon>Eukaryota</taxon>
        <taxon>Metazoa</taxon>
        <taxon>Chordata</taxon>
        <taxon>Craniata</taxon>
        <taxon>Vertebrata</taxon>
        <taxon>Euteleostomi</taxon>
        <taxon>Actinopterygii</taxon>
        <taxon>Neopterygii</taxon>
        <taxon>Teleostei</taxon>
        <taxon>Neoteleostei</taxon>
        <taxon>Acanthomorphata</taxon>
        <taxon>Eupercaria</taxon>
        <taxon>Perciformes</taxon>
        <taxon>Cottioidei</taxon>
        <taxon>Cottales</taxon>
        <taxon>Liparidae</taxon>
        <taxon>Liparis</taxon>
    </lineage>
</organism>
<evidence type="ECO:0000256" key="6">
    <source>
        <dbReference type="ARBA" id="ARBA00023170"/>
    </source>
</evidence>
<dbReference type="OrthoDB" id="9941225at2759"/>
<feature type="compositionally biased region" description="Basic residues" evidence="7">
    <location>
        <begin position="64"/>
        <end position="76"/>
    </location>
</feature>
<keyword evidence="5" id="KW-1064">Adaptive immunity</keyword>
<dbReference type="Pfam" id="PF11628">
    <property type="entry name" value="TCR_zetazeta"/>
    <property type="match status" value="1"/>
</dbReference>
<evidence type="ECO:0000313" key="9">
    <source>
        <dbReference type="EMBL" id="TNN60900.1"/>
    </source>
</evidence>
<keyword evidence="8" id="KW-0812">Transmembrane</keyword>
<evidence type="ECO:0000256" key="5">
    <source>
        <dbReference type="ARBA" id="ARBA00023130"/>
    </source>
</evidence>
<dbReference type="InterPro" id="IPR021663">
    <property type="entry name" value="CD3_zeta/IgE_Fc_rcpt_gamma"/>
</dbReference>
<keyword evidence="2" id="KW-1003">Cell membrane</keyword>
<evidence type="ECO:0000256" key="8">
    <source>
        <dbReference type="SAM" id="Phobius"/>
    </source>
</evidence>
<keyword evidence="8" id="KW-0472">Membrane</keyword>
<gene>
    <name evidence="9" type="primary">CD247_1</name>
    <name evidence="9" type="ORF">EYF80_028895</name>
</gene>
<keyword evidence="3" id="KW-0597">Phosphoprotein</keyword>
<evidence type="ECO:0000256" key="4">
    <source>
        <dbReference type="ARBA" id="ARBA00022859"/>
    </source>
</evidence>
<proteinExistence type="predicted"/>
<name>A0A4Z2H5W5_9TELE</name>
<feature type="transmembrane region" description="Helical" evidence="8">
    <location>
        <begin position="14"/>
        <end position="35"/>
    </location>
</feature>
<evidence type="ECO:0000256" key="1">
    <source>
        <dbReference type="ARBA" id="ARBA00004251"/>
    </source>
</evidence>
<evidence type="ECO:0000256" key="3">
    <source>
        <dbReference type="ARBA" id="ARBA00022553"/>
    </source>
</evidence>
<sequence>MDASSDVTFFSDPVICYFLDSILMVYCIVATALFFREKFSNIAIAEPELQKVKDADVYQVLKPPKGKKKAAKKKKSGPAPSETLMPGGSAPPPLPPT</sequence>
<feature type="region of interest" description="Disordered" evidence="7">
    <location>
        <begin position="63"/>
        <end position="97"/>
    </location>
</feature>
<keyword evidence="10" id="KW-1185">Reference proteome</keyword>
<comment type="caution">
    <text evidence="9">The sequence shown here is derived from an EMBL/GenBank/DDBJ whole genome shotgun (WGS) entry which is preliminary data.</text>
</comment>
<dbReference type="GO" id="GO:0098797">
    <property type="term" value="C:plasma membrane protein complex"/>
    <property type="evidence" value="ECO:0007669"/>
    <property type="project" value="UniProtKB-ARBA"/>
</dbReference>
<dbReference type="EMBL" id="SRLO01000325">
    <property type="protein sequence ID" value="TNN60900.1"/>
    <property type="molecule type" value="Genomic_DNA"/>
</dbReference>
<evidence type="ECO:0000313" key="10">
    <source>
        <dbReference type="Proteomes" id="UP000314294"/>
    </source>
</evidence>
<keyword evidence="6" id="KW-0675">Receptor</keyword>
<dbReference type="PANTHER" id="PTHR10035">
    <property type="entry name" value="T-CELL SURFACE GLYCOPROTEIN CD3 ZETA CHAIN"/>
    <property type="match status" value="1"/>
</dbReference>
<dbReference type="PANTHER" id="PTHR10035:SF2">
    <property type="entry name" value="T-CELL SURFACE GLYCOPROTEIN CD3 ZETA CHAIN"/>
    <property type="match status" value="1"/>
</dbReference>
<evidence type="ECO:0000256" key="7">
    <source>
        <dbReference type="SAM" id="MobiDB-lite"/>
    </source>
</evidence>